<evidence type="ECO:0000313" key="2">
    <source>
        <dbReference type="EnsemblMetazoa" id="SMAR011416-PA"/>
    </source>
</evidence>
<dbReference type="InterPro" id="IPR036249">
    <property type="entry name" value="Thioredoxin-like_sf"/>
</dbReference>
<protein>
    <recommendedName>
        <fullName evidence="4">Selenoprotein W</fullName>
    </recommendedName>
</protein>
<dbReference type="HOGENOM" id="CLU_170012_0_0_1"/>
<organism evidence="2 3">
    <name type="scientific">Strigamia maritima</name>
    <name type="common">European centipede</name>
    <name type="synonym">Geophilus maritimus</name>
    <dbReference type="NCBI Taxonomy" id="126957"/>
    <lineage>
        <taxon>Eukaryota</taxon>
        <taxon>Metazoa</taxon>
        <taxon>Ecdysozoa</taxon>
        <taxon>Arthropoda</taxon>
        <taxon>Myriapoda</taxon>
        <taxon>Chilopoda</taxon>
        <taxon>Pleurostigmophora</taxon>
        <taxon>Geophilomorpha</taxon>
        <taxon>Linotaeniidae</taxon>
        <taxon>Strigamia</taxon>
    </lineage>
</organism>
<keyword evidence="1" id="KW-0676">Redox-active center</keyword>
<proteinExistence type="predicted"/>
<dbReference type="EnsemblMetazoa" id="SMAR011416-RA">
    <property type="protein sequence ID" value="SMAR011416-PA"/>
    <property type="gene ID" value="SMAR011416"/>
</dbReference>
<keyword evidence="3" id="KW-1185">Reference proteome</keyword>
<accession>T1JCA6</accession>
<reference evidence="2" key="2">
    <citation type="submission" date="2015-02" db="UniProtKB">
        <authorList>
            <consortium name="EnsemblMetazoa"/>
        </authorList>
    </citation>
    <scope>IDENTIFICATION</scope>
</reference>
<evidence type="ECO:0000256" key="1">
    <source>
        <dbReference type="ARBA" id="ARBA00023284"/>
    </source>
</evidence>
<dbReference type="AlphaFoldDB" id="T1JCA6"/>
<evidence type="ECO:0000313" key="3">
    <source>
        <dbReference type="Proteomes" id="UP000014500"/>
    </source>
</evidence>
<dbReference type="SUPFAM" id="SSF52833">
    <property type="entry name" value="Thioredoxin-like"/>
    <property type="match status" value="1"/>
</dbReference>
<dbReference type="PhylomeDB" id="T1JCA6"/>
<sequence length="112" mass="12849">MTFIQNLMLLRSRLNPRVFTRKIHITDKVPTNVMVKFMKAPYHENQFYGLRQTIRREYPGTIVVGEETCNSGDCFEVIINGHLVHSKLKGDGFIDAEVKKQKIKNAIEGSVV</sequence>
<dbReference type="EMBL" id="JH432064">
    <property type="status" value="NOT_ANNOTATED_CDS"/>
    <property type="molecule type" value="Genomic_DNA"/>
</dbReference>
<dbReference type="Proteomes" id="UP000014500">
    <property type="component" value="Unassembled WGS sequence"/>
</dbReference>
<name>T1JCA6_STRMM</name>
<reference evidence="3" key="1">
    <citation type="submission" date="2011-05" db="EMBL/GenBank/DDBJ databases">
        <authorList>
            <person name="Richards S.R."/>
            <person name="Qu J."/>
            <person name="Jiang H."/>
            <person name="Jhangiani S.N."/>
            <person name="Agravi P."/>
            <person name="Goodspeed R."/>
            <person name="Gross S."/>
            <person name="Mandapat C."/>
            <person name="Jackson L."/>
            <person name="Mathew T."/>
            <person name="Pu L."/>
            <person name="Thornton R."/>
            <person name="Saada N."/>
            <person name="Wilczek-Boney K.B."/>
            <person name="Lee S."/>
            <person name="Kovar C."/>
            <person name="Wu Y."/>
            <person name="Scherer S.E."/>
            <person name="Worley K.C."/>
            <person name="Muzny D.M."/>
            <person name="Gibbs R."/>
        </authorList>
    </citation>
    <scope>NUCLEOTIDE SEQUENCE</scope>
    <source>
        <strain evidence="3">Brora</strain>
    </source>
</reference>
<evidence type="ECO:0008006" key="4">
    <source>
        <dbReference type="Google" id="ProtNLM"/>
    </source>
</evidence>
<dbReference type="Gene3D" id="3.40.30.10">
    <property type="entry name" value="Glutaredoxin"/>
    <property type="match status" value="1"/>
</dbReference>
<dbReference type="InterPro" id="IPR011893">
    <property type="entry name" value="Selenoprotein_Rdx-typ"/>
</dbReference>
<dbReference type="Pfam" id="PF10262">
    <property type="entry name" value="Rdx"/>
    <property type="match status" value="1"/>
</dbReference>
<dbReference type="NCBIfam" id="TIGR02174">
    <property type="entry name" value="CXXU_selWTH"/>
    <property type="match status" value="1"/>
</dbReference>